<dbReference type="NCBIfam" id="TIGR02963">
    <property type="entry name" value="xanthine_xdhA"/>
    <property type="match status" value="1"/>
</dbReference>
<dbReference type="Proteomes" id="UP000028782">
    <property type="component" value="Chromosome"/>
</dbReference>
<dbReference type="InterPro" id="IPR012675">
    <property type="entry name" value="Beta-grasp_dom_sf"/>
</dbReference>
<dbReference type="Pfam" id="PF00111">
    <property type="entry name" value="Fer2"/>
    <property type="match status" value="1"/>
</dbReference>
<dbReference type="KEGG" id="ctes:O987_02965"/>
<dbReference type="InterPro" id="IPR036318">
    <property type="entry name" value="FAD-bd_PCMH-like_sf"/>
</dbReference>
<dbReference type="PANTHER" id="PTHR45444">
    <property type="entry name" value="XANTHINE DEHYDROGENASE"/>
    <property type="match status" value="1"/>
</dbReference>
<dbReference type="InterPro" id="IPR002346">
    <property type="entry name" value="Mopterin_DH_FAD-bd"/>
</dbReference>
<dbReference type="Gene3D" id="3.30.465.10">
    <property type="match status" value="1"/>
</dbReference>
<dbReference type="PANTHER" id="PTHR45444:SF3">
    <property type="entry name" value="XANTHINE DEHYDROGENASE"/>
    <property type="match status" value="1"/>
</dbReference>
<reference evidence="7 8" key="1">
    <citation type="journal article" date="2014" name="Genome Announc.">
        <title>Complete Genome Sequence of Polychlorinated Biphenyl Degrader Comamonas testosteroni TK102 (NBRC 109938).</title>
        <authorList>
            <person name="Fukuda K."/>
            <person name="Hosoyama A."/>
            <person name="Tsuchikane K."/>
            <person name="Ohji S."/>
            <person name="Yamazoe A."/>
            <person name="Fujita N."/>
            <person name="Shintani M."/>
            <person name="Kimbara K."/>
        </authorList>
    </citation>
    <scope>NUCLEOTIDE SEQUENCE [LARGE SCALE GENOMIC DNA]</scope>
    <source>
        <strain evidence="7">TK102</strain>
    </source>
</reference>
<dbReference type="Gene3D" id="3.30.390.50">
    <property type="entry name" value="CO dehydrogenase flavoprotein, C-terminal domain"/>
    <property type="match status" value="1"/>
</dbReference>
<dbReference type="PROSITE" id="PS00197">
    <property type="entry name" value="2FE2S_FER_1"/>
    <property type="match status" value="1"/>
</dbReference>
<dbReference type="PIRSF" id="PIRSF036557">
    <property type="entry name" value="XdhA_RC"/>
    <property type="match status" value="1"/>
</dbReference>
<dbReference type="GO" id="GO:0051537">
    <property type="term" value="F:2 iron, 2 sulfur cluster binding"/>
    <property type="evidence" value="ECO:0007669"/>
    <property type="project" value="InterPro"/>
</dbReference>
<sequence length="536" mass="57901">MSTSQNSQPIRFFHRGEVVEVQGPHPTRSVLQWLREDAHCTGTKEGCNEGDCGACTVVIGELAEAGDTEAVNGLRLQTVNACIQFLPSLHGKALFTVEDLKSQCAGKSACAGKPAGPQSLHPVQQAMVECHGSQCGFCTPGIVMTLWSAYEHHQQQGSEPTRQQLADELSGNLCRCTGYRPILDAGQRMFDLPAVRLDTAPVVAALQGLQAEAGNAGLNYAAPQGLRTDFFHAPRTLAELASLCETKPKARIVAGSTDVGLWVNKQFRDLGDMIYVGDVAEMKRIEVRPDAEGGELYIGAGASLESAWSALVQRWPSLTDVWLRFASTPIRHAGTMGGNVANGSPIGDSPPVLMALDAQIELRKGERVRRMPLTDFYLDYMKNQLEAGEFVQALAVPLAAMQRQVRGYKISKRFDCDISALCAGFAIELDGEIVQSIRLAFGGMAATVRRAAGAEAALLGKPWNLESVKAAQAALAQDFKPMSDMRASADYRLKVAQNLIQRLWLETRADQPQSTEATSVWSVMPHVVPAAVEQGV</sequence>
<evidence type="ECO:0000256" key="1">
    <source>
        <dbReference type="ARBA" id="ARBA00022630"/>
    </source>
</evidence>
<dbReference type="InterPro" id="IPR016208">
    <property type="entry name" value="Ald_Oxase/xanthine_DH-like"/>
</dbReference>
<dbReference type="SUPFAM" id="SSF54292">
    <property type="entry name" value="2Fe-2S ferredoxin-like"/>
    <property type="match status" value="1"/>
</dbReference>
<dbReference type="InterPro" id="IPR012175">
    <property type="entry name" value="Xanth_DH_ssu_bac"/>
</dbReference>
<dbReference type="InterPro" id="IPR036884">
    <property type="entry name" value="2Fe-2S-bd_dom_sf"/>
</dbReference>
<dbReference type="Gene3D" id="1.10.150.120">
    <property type="entry name" value="[2Fe-2S]-binding domain"/>
    <property type="match status" value="1"/>
</dbReference>
<dbReference type="GO" id="GO:0071949">
    <property type="term" value="F:FAD binding"/>
    <property type="evidence" value="ECO:0007669"/>
    <property type="project" value="InterPro"/>
</dbReference>
<evidence type="ECO:0000256" key="2">
    <source>
        <dbReference type="ARBA" id="ARBA00022723"/>
    </source>
</evidence>
<dbReference type="InterPro" id="IPR005107">
    <property type="entry name" value="CO_DH_flav_C"/>
</dbReference>
<dbReference type="InterPro" id="IPR036683">
    <property type="entry name" value="CO_DH_flav_C_dom_sf"/>
</dbReference>
<dbReference type="GO" id="GO:0004854">
    <property type="term" value="F:xanthine dehydrogenase activity"/>
    <property type="evidence" value="ECO:0007669"/>
    <property type="project" value="InterPro"/>
</dbReference>
<gene>
    <name evidence="7" type="ORF">O987_02965</name>
</gene>
<dbReference type="SUPFAM" id="SSF56176">
    <property type="entry name" value="FAD-binding/transporter-associated domain-like"/>
    <property type="match status" value="1"/>
</dbReference>
<evidence type="ECO:0000256" key="3">
    <source>
        <dbReference type="ARBA" id="ARBA00022827"/>
    </source>
</evidence>
<proteinExistence type="predicted"/>
<dbReference type="InterPro" id="IPR014307">
    <property type="entry name" value="Xanthine_DH_ssu"/>
</dbReference>
<accession>A0A076PJ56</accession>
<keyword evidence="4" id="KW-0560">Oxidoreductase</keyword>
<evidence type="ECO:0000256" key="5">
    <source>
        <dbReference type="ARBA" id="ARBA00023004"/>
    </source>
</evidence>
<dbReference type="InterPro" id="IPR036010">
    <property type="entry name" value="2Fe-2S_ferredoxin-like_sf"/>
</dbReference>
<dbReference type="InterPro" id="IPR006058">
    <property type="entry name" value="2Fe2S_fd_BS"/>
</dbReference>
<dbReference type="RefSeq" id="WP_043370780.1">
    <property type="nucleotide sequence ID" value="NZ_CP006704.1"/>
</dbReference>
<evidence type="ECO:0000256" key="4">
    <source>
        <dbReference type="ARBA" id="ARBA00023002"/>
    </source>
</evidence>
<feature type="domain" description="FAD-binding PCMH-type" evidence="6">
    <location>
        <begin position="223"/>
        <end position="401"/>
    </location>
</feature>
<keyword evidence="2" id="KW-0479">Metal-binding</keyword>
<dbReference type="SUPFAM" id="SSF47741">
    <property type="entry name" value="CO dehydrogenase ISP C-domain like"/>
    <property type="match status" value="1"/>
</dbReference>
<dbReference type="Pfam" id="PF00941">
    <property type="entry name" value="FAD_binding_5"/>
    <property type="match status" value="1"/>
</dbReference>
<dbReference type="InterPro" id="IPR016169">
    <property type="entry name" value="FAD-bd_PCMH_sub2"/>
</dbReference>
<dbReference type="HOGENOM" id="CLU_001681_9_0_4"/>
<evidence type="ECO:0000259" key="6">
    <source>
        <dbReference type="PROSITE" id="PS51387"/>
    </source>
</evidence>
<name>A0A076PJ56_COMTE</name>
<keyword evidence="1" id="KW-0285">Flavoprotein</keyword>
<dbReference type="InterPro" id="IPR016166">
    <property type="entry name" value="FAD-bd_PCMH"/>
</dbReference>
<dbReference type="GO" id="GO:0005506">
    <property type="term" value="F:iron ion binding"/>
    <property type="evidence" value="ECO:0007669"/>
    <property type="project" value="InterPro"/>
</dbReference>
<dbReference type="AlphaFoldDB" id="A0A076PJ56"/>
<evidence type="ECO:0000313" key="8">
    <source>
        <dbReference type="Proteomes" id="UP000028782"/>
    </source>
</evidence>
<dbReference type="Pfam" id="PF01799">
    <property type="entry name" value="Fer2_2"/>
    <property type="match status" value="1"/>
</dbReference>
<dbReference type="SMART" id="SM01092">
    <property type="entry name" value="CO_deh_flav_C"/>
    <property type="match status" value="1"/>
</dbReference>
<dbReference type="Gene3D" id="3.30.43.10">
    <property type="entry name" value="Uridine Diphospho-n-acetylenolpyruvylglucosamine Reductase, domain 2"/>
    <property type="match status" value="1"/>
</dbReference>
<dbReference type="InterPro" id="IPR001041">
    <property type="entry name" value="2Fe-2S_ferredoxin-type"/>
</dbReference>
<dbReference type="Pfam" id="PF03450">
    <property type="entry name" value="CO_deh_flav_C"/>
    <property type="match status" value="1"/>
</dbReference>
<dbReference type="InterPro" id="IPR016167">
    <property type="entry name" value="FAD-bd_PCMH_sub1"/>
</dbReference>
<dbReference type="InterPro" id="IPR002888">
    <property type="entry name" value="2Fe-2S-bd"/>
</dbReference>
<evidence type="ECO:0000313" key="7">
    <source>
        <dbReference type="EMBL" id="AIJ44761.1"/>
    </source>
</evidence>
<organism evidence="7 8">
    <name type="scientific">Comamonas testosteroni TK102</name>
    <dbReference type="NCBI Taxonomy" id="1392005"/>
    <lineage>
        <taxon>Bacteria</taxon>
        <taxon>Pseudomonadati</taxon>
        <taxon>Pseudomonadota</taxon>
        <taxon>Betaproteobacteria</taxon>
        <taxon>Burkholderiales</taxon>
        <taxon>Comamonadaceae</taxon>
        <taxon>Comamonas</taxon>
    </lineage>
</organism>
<keyword evidence="3" id="KW-0274">FAD</keyword>
<dbReference type="SUPFAM" id="SSF55447">
    <property type="entry name" value="CO dehydrogenase flavoprotein C-terminal domain-like"/>
    <property type="match status" value="1"/>
</dbReference>
<protein>
    <submittedName>
        <fullName evidence="7">FAD-binding molybdopterin dehydrogenase</fullName>
    </submittedName>
</protein>
<dbReference type="PROSITE" id="PS51387">
    <property type="entry name" value="FAD_PCMH"/>
    <property type="match status" value="1"/>
</dbReference>
<keyword evidence="5" id="KW-0408">Iron</keyword>
<dbReference type="Gene3D" id="3.10.20.30">
    <property type="match status" value="1"/>
</dbReference>
<dbReference type="EMBL" id="CP006704">
    <property type="protein sequence ID" value="AIJ44761.1"/>
    <property type="molecule type" value="Genomic_DNA"/>
</dbReference>